<dbReference type="SUPFAM" id="SSF57903">
    <property type="entry name" value="FYVE/PHD zinc finger"/>
    <property type="match status" value="1"/>
</dbReference>
<dbReference type="InterPro" id="IPR013083">
    <property type="entry name" value="Znf_RING/FYVE/PHD"/>
</dbReference>
<feature type="region of interest" description="Disordered" evidence="5">
    <location>
        <begin position="885"/>
        <end position="987"/>
    </location>
</feature>
<dbReference type="Gene3D" id="3.30.40.10">
    <property type="entry name" value="Zinc/RING finger domain, C3HC4 (zinc finger)"/>
    <property type="match status" value="1"/>
</dbReference>
<feature type="compositionally biased region" description="Low complexity" evidence="5">
    <location>
        <begin position="207"/>
        <end position="219"/>
    </location>
</feature>
<keyword evidence="1" id="KW-0479">Metal-binding</keyword>
<dbReference type="Proteomes" id="UP001438707">
    <property type="component" value="Unassembled WGS sequence"/>
</dbReference>
<evidence type="ECO:0000256" key="4">
    <source>
        <dbReference type="PROSITE-ProRule" id="PRU00146"/>
    </source>
</evidence>
<dbReference type="GO" id="GO:0008270">
    <property type="term" value="F:zinc ion binding"/>
    <property type="evidence" value="ECO:0007669"/>
    <property type="project" value="UniProtKB-KW"/>
</dbReference>
<evidence type="ECO:0000313" key="7">
    <source>
        <dbReference type="EMBL" id="KAK9817356.1"/>
    </source>
</evidence>
<evidence type="ECO:0000256" key="5">
    <source>
        <dbReference type="SAM" id="MobiDB-lite"/>
    </source>
</evidence>
<protein>
    <recommendedName>
        <fullName evidence="6">PHD-type domain-containing protein</fullName>
    </recommendedName>
</protein>
<feature type="domain" description="PHD-type" evidence="6">
    <location>
        <begin position="314"/>
        <end position="367"/>
    </location>
</feature>
<dbReference type="InterPro" id="IPR001965">
    <property type="entry name" value="Znf_PHD"/>
</dbReference>
<dbReference type="InterPro" id="IPR011011">
    <property type="entry name" value="Znf_FYVE_PHD"/>
</dbReference>
<keyword evidence="8" id="KW-1185">Reference proteome</keyword>
<evidence type="ECO:0000256" key="3">
    <source>
        <dbReference type="ARBA" id="ARBA00022833"/>
    </source>
</evidence>
<reference evidence="7 8" key="1">
    <citation type="journal article" date="2024" name="Nat. Commun.">
        <title>Phylogenomics reveals the evolutionary origins of lichenization in chlorophyte algae.</title>
        <authorList>
            <person name="Puginier C."/>
            <person name="Libourel C."/>
            <person name="Otte J."/>
            <person name="Skaloud P."/>
            <person name="Haon M."/>
            <person name="Grisel S."/>
            <person name="Petersen M."/>
            <person name="Berrin J.G."/>
            <person name="Delaux P.M."/>
            <person name="Dal Grande F."/>
            <person name="Keller J."/>
        </authorList>
    </citation>
    <scope>NUCLEOTIDE SEQUENCE [LARGE SCALE GENOMIC DNA]</scope>
    <source>
        <strain evidence="7 8">SAG 2145</strain>
    </source>
</reference>
<dbReference type="AlphaFoldDB" id="A0AAW1Q640"/>
<dbReference type="InterPro" id="IPR019787">
    <property type="entry name" value="Znf_PHD-finger"/>
</dbReference>
<feature type="compositionally biased region" description="Polar residues" evidence="5">
    <location>
        <begin position="886"/>
        <end position="900"/>
    </location>
</feature>
<keyword evidence="2 4" id="KW-0863">Zinc-finger</keyword>
<evidence type="ECO:0000256" key="1">
    <source>
        <dbReference type="ARBA" id="ARBA00022723"/>
    </source>
</evidence>
<dbReference type="SMART" id="SM00249">
    <property type="entry name" value="PHD"/>
    <property type="match status" value="1"/>
</dbReference>
<dbReference type="EMBL" id="JALJOS010000073">
    <property type="protein sequence ID" value="KAK9817356.1"/>
    <property type="molecule type" value="Genomic_DNA"/>
</dbReference>
<organism evidence="7 8">
    <name type="scientific">Apatococcus lobatus</name>
    <dbReference type="NCBI Taxonomy" id="904363"/>
    <lineage>
        <taxon>Eukaryota</taxon>
        <taxon>Viridiplantae</taxon>
        <taxon>Chlorophyta</taxon>
        <taxon>core chlorophytes</taxon>
        <taxon>Trebouxiophyceae</taxon>
        <taxon>Chlorellales</taxon>
        <taxon>Chlorellaceae</taxon>
        <taxon>Apatococcus</taxon>
    </lineage>
</organism>
<accession>A0AAW1Q640</accession>
<dbReference type="InterPro" id="IPR019786">
    <property type="entry name" value="Zinc_finger_PHD-type_CS"/>
</dbReference>
<feature type="region of interest" description="Disordered" evidence="5">
    <location>
        <begin position="200"/>
        <end position="243"/>
    </location>
</feature>
<gene>
    <name evidence="7" type="ORF">WJX74_001404</name>
</gene>
<keyword evidence="3" id="KW-0862">Zinc</keyword>
<sequence length="987" mass="106118">MSAPALPKLCSGSKQNLDLIYLRQNIVYSLWDLDEQIRHLIKQRRCSSKVGSNQIAGPLCGSIVRIPTSDGHCLRQVKHAGEEAGDQVIYVQLHAGSNDEDSFYVSELSGGSTQPKEVQEFESFWMQQSSAAGHDTAMSCEKLALQYHVILHAKALRGRHQDPQLASLWDAEINRFDAPRYLVKMETEVYEASAIAPQGDDPALIQAPSSSRAPSSSEAHPQHGQPLPAHQALPSAASTGGSRSQLIRYAEASQSQADSFSSLPGIPVPNLDGAKPNPADTTFENAVFRPAAQADGQVTVGAGQQHKTLGQVTTALCHVCPPKDRMSNSCIACTGLGCNKTFHPTCAGYAGAFDVPQNWRCPSCCKAAHQPMLMPASLPLPHKARDTFIRCQSHIPESHIGKLPSYTSCRLEPVIPIQSARGTTEQYFDVTSCRDKALQDQVVAATDNRLWHGTLDHTAWVAAHGLVFPRVCASPGYPETTFASDSQQDAVLAQGFAEAMRQPQEASFSADLEGDKDHLRVISLQTKTDGHYRYFCPFACSASGGVLHKSSRSQLEQHLLAAHQTDLQQRPTAKVIYTVPIAVSLAPHLGLLFAQLKPLPGSNCRVNLSTRLAKEVQRAPMGQAESTLPKDIEATDASEAAGATIARCSDLPMAGVSFALAASADQPAKCGKCINCKQTGRKKACKLSKCQIAASAGSQLAKLAMLRDDAVGTWLDDGEKDGSLCVVTQYDAYRHEHQVASGSAVSFCPLDSISLWEVPKPATDIFDRLRIPYDANFRREVLAGREQSNWIGGIFISAKGIDRKWWPARFGRDASSATRQMEVQLRVSEPPSRQDKAAHPGLHRTILLEQNHCIFTTPSSNAAAYTIATADVPHAIVTAFLKGPNSRRTAGISPNKSSARSGAPLVPSADSTNGAISTPGDEPPASSLGLPQGAPVSGATAQSPRPMLTLPRSSSNAHVGGKPDAPKRPEAPSSREPQPYSSKRIRM</sequence>
<evidence type="ECO:0000313" key="8">
    <source>
        <dbReference type="Proteomes" id="UP001438707"/>
    </source>
</evidence>
<proteinExistence type="predicted"/>
<evidence type="ECO:0000256" key="2">
    <source>
        <dbReference type="ARBA" id="ARBA00022771"/>
    </source>
</evidence>
<dbReference type="PROSITE" id="PS01359">
    <property type="entry name" value="ZF_PHD_1"/>
    <property type="match status" value="1"/>
</dbReference>
<name>A0AAW1Q640_9CHLO</name>
<comment type="caution">
    <text evidence="7">The sequence shown here is derived from an EMBL/GenBank/DDBJ whole genome shotgun (WGS) entry which is preliminary data.</text>
</comment>
<dbReference type="PROSITE" id="PS50016">
    <property type="entry name" value="ZF_PHD_2"/>
    <property type="match status" value="1"/>
</dbReference>
<evidence type="ECO:0000259" key="6">
    <source>
        <dbReference type="PROSITE" id="PS50016"/>
    </source>
</evidence>